<dbReference type="InterPro" id="IPR010327">
    <property type="entry name" value="FldB/FldC_alpha/beta"/>
</dbReference>
<dbReference type="GO" id="GO:0051536">
    <property type="term" value="F:iron-sulfur cluster binding"/>
    <property type="evidence" value="ECO:0007669"/>
    <property type="project" value="UniProtKB-KW"/>
</dbReference>
<dbReference type="RefSeq" id="WP_080063661.1">
    <property type="nucleotide sequence ID" value="NZ_MZGX01000006.1"/>
</dbReference>
<keyword evidence="5" id="KW-1185">Reference proteome</keyword>
<keyword evidence="3" id="KW-0408">Iron</keyword>
<dbReference type="PANTHER" id="PTHR30548">
    <property type="entry name" value="2-HYDROXYGLUTARYL-COA DEHYDRATASE, D-COMPONENT-RELATED"/>
    <property type="match status" value="1"/>
</dbReference>
<proteinExistence type="inferred from homology"/>
<dbReference type="Pfam" id="PF06050">
    <property type="entry name" value="HGD-D"/>
    <property type="match status" value="1"/>
</dbReference>
<organism evidence="4 5">
    <name type="scientific">Ruminiclostridium hungatei</name>
    <name type="common">Clostridium hungatei</name>
    <dbReference type="NCBI Taxonomy" id="48256"/>
    <lineage>
        <taxon>Bacteria</taxon>
        <taxon>Bacillati</taxon>
        <taxon>Bacillota</taxon>
        <taxon>Clostridia</taxon>
        <taxon>Eubacteriales</taxon>
        <taxon>Oscillospiraceae</taxon>
        <taxon>Ruminiclostridium</taxon>
    </lineage>
</organism>
<dbReference type="AlphaFoldDB" id="A0A1V4SP11"/>
<dbReference type="GO" id="GO:0016836">
    <property type="term" value="F:hydro-lyase activity"/>
    <property type="evidence" value="ECO:0007669"/>
    <property type="project" value="UniProtKB-ARBA"/>
</dbReference>
<dbReference type="STRING" id="48256.CLHUN_12090"/>
<comment type="cofactor">
    <cofactor evidence="1">
        <name>[4Fe-4S] cluster</name>
        <dbReference type="ChEBI" id="CHEBI:49883"/>
    </cofactor>
</comment>
<dbReference type="PANTHER" id="PTHR30548:SF2">
    <property type="entry name" value="2-HYDROXYACYL-COA DEHYDRATASE,D-COMPONENT"/>
    <property type="match status" value="1"/>
</dbReference>
<comment type="caution">
    <text evidence="4">The sequence shown here is derived from an EMBL/GenBank/DDBJ whole genome shotgun (WGS) entry which is preliminary data.</text>
</comment>
<evidence type="ECO:0000256" key="3">
    <source>
        <dbReference type="ARBA" id="ARBA00023014"/>
    </source>
</evidence>
<dbReference type="Gene3D" id="1.20.1270.370">
    <property type="match status" value="1"/>
</dbReference>
<evidence type="ECO:0000256" key="2">
    <source>
        <dbReference type="ARBA" id="ARBA00005806"/>
    </source>
</evidence>
<gene>
    <name evidence="4" type="ORF">CLHUN_12090</name>
</gene>
<reference evidence="4 5" key="1">
    <citation type="submission" date="2017-03" db="EMBL/GenBank/DDBJ databases">
        <title>Genome sequence of Clostridium hungatei DSM 14427.</title>
        <authorList>
            <person name="Poehlein A."/>
            <person name="Daniel R."/>
        </authorList>
    </citation>
    <scope>NUCLEOTIDE SEQUENCE [LARGE SCALE GENOMIC DNA]</scope>
    <source>
        <strain evidence="4 5">DSM 14427</strain>
    </source>
</reference>
<name>A0A1V4SP11_RUMHU</name>
<evidence type="ECO:0000313" key="4">
    <source>
        <dbReference type="EMBL" id="OPX44977.1"/>
    </source>
</evidence>
<protein>
    <submittedName>
        <fullName evidence="4">2-hydroxyglutaryl-CoA dehydratase, D-component</fullName>
    </submittedName>
</protein>
<keyword evidence="3" id="KW-0411">Iron-sulfur</keyword>
<dbReference type="EMBL" id="MZGX01000006">
    <property type="protein sequence ID" value="OPX44977.1"/>
    <property type="molecule type" value="Genomic_DNA"/>
</dbReference>
<evidence type="ECO:0000256" key="1">
    <source>
        <dbReference type="ARBA" id="ARBA00001966"/>
    </source>
</evidence>
<sequence length="462" mass="52039">MSRKELFRYSEENKEEFLKSDNITFNDGTVVTPEEIWHYLTVEAPVKYPNAYEINELRGSRRTRDEKYVTGLKSQYLSLTLSERMEKAKDKGKTVAFIQGGQAVDPYTAADTIALRPALVNNWNSGRKYGETVYERNVRTKGIKERAYHDMSFEACQTGGFEHIQAGDLRVDVIAPYSALRCSDVSYGLEAHRHGPNDKVKLFLGDYPMRFQADKEWAIEYFAHNIRKLIETLDEISGKKTTEEDLKNSIKLHNEGRKLAIEASEIWWSAEVPPTTGGERGALFGLGTLEGHGDVQATLSVLKEAKNIIAERVKKGVKGHKISDNPKRLFVLGSCVGINASRSEDAGAIVVGTDNHWSHVVKLVDEEGDPYYNLAKATLEYPYEQSIEKRAAWTVEQIKKSRADGVIFLHNWGCNTQAAISRAIVDVIKRETGLPTFISERELGGLSNEQEQNRVNAFVEML</sequence>
<keyword evidence="3" id="KW-0479">Metal-binding</keyword>
<dbReference type="Proteomes" id="UP000191554">
    <property type="component" value="Unassembled WGS sequence"/>
</dbReference>
<evidence type="ECO:0000313" key="5">
    <source>
        <dbReference type="Proteomes" id="UP000191554"/>
    </source>
</evidence>
<comment type="similarity">
    <text evidence="2">Belongs to the FldB/FldC dehydratase alpha/beta subunit family.</text>
</comment>
<accession>A0A1V4SP11</accession>
<dbReference type="OrthoDB" id="9810278at2"/>
<dbReference type="Gene3D" id="3.40.50.11900">
    <property type="match status" value="1"/>
</dbReference>